<evidence type="ECO:0000313" key="2">
    <source>
        <dbReference type="Proteomes" id="UP001055811"/>
    </source>
</evidence>
<accession>A0ACB9BKV7</accession>
<comment type="caution">
    <text evidence="1">The sequence shown here is derived from an EMBL/GenBank/DDBJ whole genome shotgun (WGS) entry which is preliminary data.</text>
</comment>
<name>A0ACB9BKV7_CICIN</name>
<protein>
    <submittedName>
        <fullName evidence="1">Uncharacterized protein</fullName>
    </submittedName>
</protein>
<dbReference type="EMBL" id="CM042014">
    <property type="protein sequence ID" value="KAI3722655.1"/>
    <property type="molecule type" value="Genomic_DNA"/>
</dbReference>
<reference evidence="1 2" key="2">
    <citation type="journal article" date="2022" name="Mol. Ecol. Resour.">
        <title>The genomes of chicory, endive, great burdock and yacon provide insights into Asteraceae paleo-polyploidization history and plant inulin production.</title>
        <authorList>
            <person name="Fan W."/>
            <person name="Wang S."/>
            <person name="Wang H."/>
            <person name="Wang A."/>
            <person name="Jiang F."/>
            <person name="Liu H."/>
            <person name="Zhao H."/>
            <person name="Xu D."/>
            <person name="Zhang Y."/>
        </authorList>
    </citation>
    <scope>NUCLEOTIDE SEQUENCE [LARGE SCALE GENOMIC DNA]</scope>
    <source>
        <strain evidence="2">cv. Punajuju</strain>
        <tissue evidence="1">Leaves</tissue>
    </source>
</reference>
<organism evidence="1 2">
    <name type="scientific">Cichorium intybus</name>
    <name type="common">Chicory</name>
    <dbReference type="NCBI Taxonomy" id="13427"/>
    <lineage>
        <taxon>Eukaryota</taxon>
        <taxon>Viridiplantae</taxon>
        <taxon>Streptophyta</taxon>
        <taxon>Embryophyta</taxon>
        <taxon>Tracheophyta</taxon>
        <taxon>Spermatophyta</taxon>
        <taxon>Magnoliopsida</taxon>
        <taxon>eudicotyledons</taxon>
        <taxon>Gunneridae</taxon>
        <taxon>Pentapetalae</taxon>
        <taxon>asterids</taxon>
        <taxon>campanulids</taxon>
        <taxon>Asterales</taxon>
        <taxon>Asteraceae</taxon>
        <taxon>Cichorioideae</taxon>
        <taxon>Cichorieae</taxon>
        <taxon>Cichoriinae</taxon>
        <taxon>Cichorium</taxon>
    </lineage>
</organism>
<gene>
    <name evidence="1" type="ORF">L2E82_33697</name>
</gene>
<keyword evidence="2" id="KW-1185">Reference proteome</keyword>
<dbReference type="Proteomes" id="UP001055811">
    <property type="component" value="Linkage Group LG06"/>
</dbReference>
<proteinExistence type="predicted"/>
<sequence length="80" mass="9037">MAVYATMDVDIVTVDDGCGYEYDKEDEDEEERLLTVVLNHCCAPKTESIRDRNERESGVERIRECEGVPTRDVGGGFFCV</sequence>
<evidence type="ECO:0000313" key="1">
    <source>
        <dbReference type="EMBL" id="KAI3722655.1"/>
    </source>
</evidence>
<reference evidence="2" key="1">
    <citation type="journal article" date="2022" name="Mol. Ecol. Resour.">
        <title>The genomes of chicory, endive, great burdock and yacon provide insights into Asteraceae palaeo-polyploidization history and plant inulin production.</title>
        <authorList>
            <person name="Fan W."/>
            <person name="Wang S."/>
            <person name="Wang H."/>
            <person name="Wang A."/>
            <person name="Jiang F."/>
            <person name="Liu H."/>
            <person name="Zhao H."/>
            <person name="Xu D."/>
            <person name="Zhang Y."/>
        </authorList>
    </citation>
    <scope>NUCLEOTIDE SEQUENCE [LARGE SCALE GENOMIC DNA]</scope>
    <source>
        <strain evidence="2">cv. Punajuju</strain>
    </source>
</reference>